<feature type="compositionally biased region" description="Basic and acidic residues" evidence="1">
    <location>
        <begin position="120"/>
        <end position="139"/>
    </location>
</feature>
<feature type="region of interest" description="Disordered" evidence="1">
    <location>
        <begin position="69"/>
        <end position="148"/>
    </location>
</feature>
<dbReference type="EMBL" id="CAJNNV010031518">
    <property type="protein sequence ID" value="CAE8636585.1"/>
    <property type="molecule type" value="Genomic_DNA"/>
</dbReference>
<organism evidence="2 3">
    <name type="scientific">Polarella glacialis</name>
    <name type="common">Dinoflagellate</name>
    <dbReference type="NCBI Taxonomy" id="89957"/>
    <lineage>
        <taxon>Eukaryota</taxon>
        <taxon>Sar</taxon>
        <taxon>Alveolata</taxon>
        <taxon>Dinophyceae</taxon>
        <taxon>Suessiales</taxon>
        <taxon>Suessiaceae</taxon>
        <taxon>Polarella</taxon>
    </lineage>
</organism>
<accession>A0A813HFA2</accession>
<feature type="compositionally biased region" description="Polar residues" evidence="1">
    <location>
        <begin position="70"/>
        <end position="101"/>
    </location>
</feature>
<sequence length="169" mass="18098">MPTRESKNFQAVSMASLFLLRRQQLCCDVQFFLALSAAFCNIIVIDSRGLAAAFCVNLGACAPADVGTETPVQHNSSEQESRAQSTTRSAGRNKSSKSGSAARQGATGWMSPNALTQCLDDPRHQRGEGSRGAEPRRSTAQEPAGRADLLSEEFKLQVARGNAKAAILR</sequence>
<proteinExistence type="predicted"/>
<name>A0A813HFA2_POLGL</name>
<evidence type="ECO:0000313" key="3">
    <source>
        <dbReference type="Proteomes" id="UP000654075"/>
    </source>
</evidence>
<gene>
    <name evidence="2" type="ORF">PGLA1383_LOCUS52012</name>
</gene>
<comment type="caution">
    <text evidence="2">The sequence shown here is derived from an EMBL/GenBank/DDBJ whole genome shotgun (WGS) entry which is preliminary data.</text>
</comment>
<evidence type="ECO:0000313" key="2">
    <source>
        <dbReference type="EMBL" id="CAE8636585.1"/>
    </source>
</evidence>
<keyword evidence="3" id="KW-1185">Reference proteome</keyword>
<dbReference type="Proteomes" id="UP000654075">
    <property type="component" value="Unassembled WGS sequence"/>
</dbReference>
<protein>
    <submittedName>
        <fullName evidence="2">Uncharacterized protein</fullName>
    </submittedName>
</protein>
<dbReference type="AlphaFoldDB" id="A0A813HFA2"/>
<evidence type="ECO:0000256" key="1">
    <source>
        <dbReference type="SAM" id="MobiDB-lite"/>
    </source>
</evidence>
<reference evidence="2" key="1">
    <citation type="submission" date="2021-02" db="EMBL/GenBank/DDBJ databases">
        <authorList>
            <person name="Dougan E. K."/>
            <person name="Rhodes N."/>
            <person name="Thang M."/>
            <person name="Chan C."/>
        </authorList>
    </citation>
    <scope>NUCLEOTIDE SEQUENCE</scope>
</reference>